<name>A0A1I3LT44_9EURY</name>
<evidence type="ECO:0000313" key="3">
    <source>
        <dbReference type="Proteomes" id="UP000182829"/>
    </source>
</evidence>
<feature type="compositionally biased region" description="Acidic residues" evidence="1">
    <location>
        <begin position="55"/>
        <end position="69"/>
    </location>
</feature>
<feature type="region of interest" description="Disordered" evidence="1">
    <location>
        <begin position="1"/>
        <end position="84"/>
    </location>
</feature>
<dbReference type="Proteomes" id="UP000182829">
    <property type="component" value="Unassembled WGS sequence"/>
</dbReference>
<evidence type="ECO:0000313" key="2">
    <source>
        <dbReference type="EMBL" id="SFI87626.1"/>
    </source>
</evidence>
<reference evidence="2 3" key="1">
    <citation type="submission" date="2016-10" db="EMBL/GenBank/DDBJ databases">
        <authorList>
            <person name="de Groot N.N."/>
        </authorList>
    </citation>
    <scope>NUCLEOTIDE SEQUENCE [LARGE SCALE GENOMIC DNA]</scope>
    <source>
        <strain evidence="2 3">SP2</strain>
    </source>
</reference>
<evidence type="ECO:0000256" key="1">
    <source>
        <dbReference type="SAM" id="MobiDB-lite"/>
    </source>
</evidence>
<sequence length="84" mass="8899">MLYRYSGTTASGAATPEMADSNPDERPRPRVAAIETDANIESSTPCSNAPMSDETPTDEQPSEATDSEVADAIASVEEDDEDDC</sequence>
<organism evidence="2 3">
    <name type="scientific">Natronobacterium gregoryi</name>
    <dbReference type="NCBI Taxonomy" id="44930"/>
    <lineage>
        <taxon>Archaea</taxon>
        <taxon>Methanobacteriati</taxon>
        <taxon>Methanobacteriota</taxon>
        <taxon>Stenosarchaea group</taxon>
        <taxon>Halobacteria</taxon>
        <taxon>Halobacteriales</taxon>
        <taxon>Natrialbaceae</taxon>
        <taxon>Natronobacterium</taxon>
    </lineage>
</organism>
<dbReference type="EMBL" id="FORO01000008">
    <property type="protein sequence ID" value="SFI87626.1"/>
    <property type="molecule type" value="Genomic_DNA"/>
</dbReference>
<feature type="compositionally biased region" description="Polar residues" evidence="1">
    <location>
        <begin position="1"/>
        <end position="12"/>
    </location>
</feature>
<dbReference type="AlphaFoldDB" id="A0A1I3LT44"/>
<protein>
    <submittedName>
        <fullName evidence="2">Uncharacterized protein</fullName>
    </submittedName>
</protein>
<gene>
    <name evidence="2" type="ORF">SAMN05443661_10827</name>
</gene>
<feature type="compositionally biased region" description="Polar residues" evidence="1">
    <location>
        <begin position="39"/>
        <end position="50"/>
    </location>
</feature>
<accession>A0A1I3LT44</accession>
<proteinExistence type="predicted"/>